<keyword evidence="1" id="KW-0472">Membrane</keyword>
<sequence length="63" mass="7040">MGKNPLLAAFIYLFIGLLFIIPNLTFSRPLSLGFIIVGVANIIYAVYLFSNYSTSKSSDKKYD</sequence>
<dbReference type="Proteomes" id="UP000551878">
    <property type="component" value="Unassembled WGS sequence"/>
</dbReference>
<proteinExistence type="predicted"/>
<dbReference type="EMBL" id="JACHHB010000010">
    <property type="protein sequence ID" value="MBB5174199.1"/>
    <property type="molecule type" value="Genomic_DNA"/>
</dbReference>
<feature type="transmembrane region" description="Helical" evidence="1">
    <location>
        <begin position="7"/>
        <end position="26"/>
    </location>
</feature>
<dbReference type="RefSeq" id="WP_184664628.1">
    <property type="nucleotide sequence ID" value="NZ_JACHHB010000010.1"/>
</dbReference>
<keyword evidence="1" id="KW-0812">Transmembrane</keyword>
<gene>
    <name evidence="2" type="ORF">HNQ41_002393</name>
</gene>
<organism evidence="2 3">
    <name type="scientific">Texcoconibacillus texcoconensis</name>
    <dbReference type="NCBI Taxonomy" id="1095777"/>
    <lineage>
        <taxon>Bacteria</taxon>
        <taxon>Bacillati</taxon>
        <taxon>Bacillota</taxon>
        <taxon>Bacilli</taxon>
        <taxon>Bacillales</taxon>
        <taxon>Bacillaceae</taxon>
        <taxon>Texcoconibacillus</taxon>
    </lineage>
</organism>
<comment type="caution">
    <text evidence="2">The sequence shown here is derived from an EMBL/GenBank/DDBJ whole genome shotgun (WGS) entry which is preliminary data.</text>
</comment>
<feature type="transmembrane region" description="Helical" evidence="1">
    <location>
        <begin position="32"/>
        <end position="50"/>
    </location>
</feature>
<reference evidence="2 3" key="1">
    <citation type="submission" date="2020-08" db="EMBL/GenBank/DDBJ databases">
        <title>Genomic Encyclopedia of Type Strains, Phase IV (KMG-IV): sequencing the most valuable type-strain genomes for metagenomic binning, comparative biology and taxonomic classification.</title>
        <authorList>
            <person name="Goeker M."/>
        </authorList>
    </citation>
    <scope>NUCLEOTIDE SEQUENCE [LARGE SCALE GENOMIC DNA]</scope>
    <source>
        <strain evidence="2 3">DSM 24696</strain>
    </source>
</reference>
<evidence type="ECO:0000256" key="1">
    <source>
        <dbReference type="SAM" id="Phobius"/>
    </source>
</evidence>
<evidence type="ECO:0000313" key="2">
    <source>
        <dbReference type="EMBL" id="MBB5174199.1"/>
    </source>
</evidence>
<evidence type="ECO:0000313" key="3">
    <source>
        <dbReference type="Proteomes" id="UP000551878"/>
    </source>
</evidence>
<protein>
    <submittedName>
        <fullName evidence="2">Uncharacterized membrane protein YuzA (DUF378 family)</fullName>
    </submittedName>
</protein>
<dbReference type="AlphaFoldDB" id="A0A840QS93"/>
<name>A0A840QS93_9BACI</name>
<keyword evidence="1" id="KW-1133">Transmembrane helix</keyword>
<accession>A0A840QS93</accession>
<keyword evidence="3" id="KW-1185">Reference proteome</keyword>